<keyword evidence="1" id="KW-0812">Transmembrane</keyword>
<feature type="transmembrane region" description="Helical" evidence="1">
    <location>
        <begin position="227"/>
        <end position="250"/>
    </location>
</feature>
<evidence type="ECO:0000313" key="2">
    <source>
        <dbReference type="EMBL" id="KAF0893423.1"/>
    </source>
</evidence>
<keyword evidence="1" id="KW-1133">Transmembrane helix</keyword>
<name>A0A6G1C1F0_9ORYZ</name>
<proteinExistence type="predicted"/>
<dbReference type="PANTHER" id="PTHR14000">
    <property type="entry name" value="FINGER CCCH DOMAIN PROTEIN, PUTATIVE (DUF3755)-RELATED"/>
    <property type="match status" value="1"/>
</dbReference>
<dbReference type="Proteomes" id="UP000479710">
    <property type="component" value="Unassembled WGS sequence"/>
</dbReference>
<dbReference type="EMBL" id="SPHZ02000011">
    <property type="protein sequence ID" value="KAF0893423.1"/>
    <property type="molecule type" value="Genomic_DNA"/>
</dbReference>
<keyword evidence="1" id="KW-0472">Membrane</keyword>
<gene>
    <name evidence="2" type="ORF">E2562_025222</name>
</gene>
<sequence>MQMADDPSLNFGEFPQPFCSQQVVSFQPSATTSGSGGMPVYLDCSSGMGSNTVMLNTTPSVVVSTSSSNTIADSGQNLKYGGPLAADWSHFELDVLKDGLQKYVNEKGIMKYIKIAASIPTKTVRDVAMKCQWLGKRENSRRRKSEEHHIGRKMKDRKGKMAEPSLWGTNHPVQTDTSVSSFMSHNAIQSNQFLTGATEIDNAMQQLLVQNDRILDQIEANMRACQVGIYFFVFAKDGVCLFIVAVILGCVHENIYCRGASIIMKMLCVTLQTYFLLISRLVTFKKKCRWPLVFSYL</sequence>
<dbReference type="PANTHER" id="PTHR14000:SF7">
    <property type="entry name" value="OS04G0523100 PROTEIN"/>
    <property type="match status" value="1"/>
</dbReference>
<comment type="caution">
    <text evidence="2">The sequence shown here is derived from an EMBL/GenBank/DDBJ whole genome shotgun (WGS) entry which is preliminary data.</text>
</comment>
<evidence type="ECO:0008006" key="4">
    <source>
        <dbReference type="Google" id="ProtNLM"/>
    </source>
</evidence>
<protein>
    <recommendedName>
        <fullName evidence="4">Myb-like domain-containing protein</fullName>
    </recommendedName>
</protein>
<accession>A0A6G1C1F0</accession>
<dbReference type="OrthoDB" id="19768at2759"/>
<reference evidence="2 3" key="1">
    <citation type="submission" date="2019-11" db="EMBL/GenBank/DDBJ databases">
        <title>Whole genome sequence of Oryza granulata.</title>
        <authorList>
            <person name="Li W."/>
        </authorList>
    </citation>
    <scope>NUCLEOTIDE SEQUENCE [LARGE SCALE GENOMIC DNA]</scope>
    <source>
        <strain evidence="3">cv. Menghai</strain>
        <tissue evidence="2">Leaf</tissue>
    </source>
</reference>
<dbReference type="AlphaFoldDB" id="A0A6G1C1F0"/>
<keyword evidence="3" id="KW-1185">Reference proteome</keyword>
<organism evidence="2 3">
    <name type="scientific">Oryza meyeriana var. granulata</name>
    <dbReference type="NCBI Taxonomy" id="110450"/>
    <lineage>
        <taxon>Eukaryota</taxon>
        <taxon>Viridiplantae</taxon>
        <taxon>Streptophyta</taxon>
        <taxon>Embryophyta</taxon>
        <taxon>Tracheophyta</taxon>
        <taxon>Spermatophyta</taxon>
        <taxon>Magnoliopsida</taxon>
        <taxon>Liliopsida</taxon>
        <taxon>Poales</taxon>
        <taxon>Poaceae</taxon>
        <taxon>BOP clade</taxon>
        <taxon>Oryzoideae</taxon>
        <taxon>Oryzeae</taxon>
        <taxon>Oryzinae</taxon>
        <taxon>Oryza</taxon>
        <taxon>Oryza meyeriana</taxon>
    </lineage>
</organism>
<evidence type="ECO:0000313" key="3">
    <source>
        <dbReference type="Proteomes" id="UP000479710"/>
    </source>
</evidence>
<feature type="transmembrane region" description="Helical" evidence="1">
    <location>
        <begin position="262"/>
        <end position="282"/>
    </location>
</feature>
<evidence type="ECO:0000256" key="1">
    <source>
        <dbReference type="SAM" id="Phobius"/>
    </source>
</evidence>